<accession>A0A9Q1K7A6</accession>
<feature type="compositionally biased region" description="Acidic residues" evidence="1">
    <location>
        <begin position="9"/>
        <end position="18"/>
    </location>
</feature>
<gene>
    <name evidence="2" type="ORF">Cgig2_030717</name>
</gene>
<feature type="compositionally biased region" description="Basic and acidic residues" evidence="1">
    <location>
        <begin position="24"/>
        <end position="39"/>
    </location>
</feature>
<dbReference type="EMBL" id="JAKOGI010000287">
    <property type="protein sequence ID" value="KAJ8437695.1"/>
    <property type="molecule type" value="Genomic_DNA"/>
</dbReference>
<keyword evidence="3" id="KW-1185">Reference proteome</keyword>
<feature type="compositionally biased region" description="Polar residues" evidence="1">
    <location>
        <begin position="488"/>
        <end position="498"/>
    </location>
</feature>
<feature type="compositionally biased region" description="Basic residues" evidence="1">
    <location>
        <begin position="455"/>
        <end position="466"/>
    </location>
</feature>
<dbReference type="AlphaFoldDB" id="A0A9Q1K7A6"/>
<feature type="region of interest" description="Disordered" evidence="1">
    <location>
        <begin position="1"/>
        <end position="39"/>
    </location>
</feature>
<evidence type="ECO:0000256" key="1">
    <source>
        <dbReference type="SAM" id="MobiDB-lite"/>
    </source>
</evidence>
<evidence type="ECO:0000313" key="2">
    <source>
        <dbReference type="EMBL" id="KAJ8437695.1"/>
    </source>
</evidence>
<sequence length="688" mass="75684">MSKGKVGSDDDEVSEFGEDVYGGRQEDKDRKGKDNREGKRLNAAASIGVWGDGNRKAFDARADQVMGSTEESFQHYRSGGIGTKVKLDGEEVSTEVGSKENAEEDRVGIWLRLYAFIVLSGVFFPRTPCKAAWSLLHYVDDVDSMGQYAWAEAIWQVVVESIEDMQRKLARGPLSEVQLNGLCLLIQIWFYEHTTRFSDQDGEQFPRIASWRKVDHGGMYNVTELLAELEESEFRGAINEGFHIILNNQLPLFLSGLSVVSNDSHSFDERLRHVREAYALEKEANRRIRAGFALMKERLLQLEECLQEFGAGNGDAGQGAEAVGGATFSGATLTKGTGKPSYLSGAATQDPSPPPNNVNVNLSADTEVRRTCNEDVLQEVNSIYTECRRVDCRGCQFRALTTDSVLVSDGDAGMGEKPPIAGDGGHCVADMGTSTRTHAGDDQSYPRSSNIMSRMKKAPRLQKPSRVRGSPYTNPTRGMKGGRKGLKSTATVNTGSSHCSPLTVHGDVVNDEDVISVVLIAVVPVEGEVDAHAVPDVAVKVVKAYLTWTLSPAELDLLAAVHARCKGVKDDQWNFDLPEASEKHVNAKFLKVLINVVPTRGAANRPGRSRFWYGQCNTTYDVFPYFCLHYSSGHDCGVYMLMFMDLLSVRADGLYFGQPYVRQARDKLLLSLLHGSVAHFPQAFLQGT</sequence>
<reference evidence="2" key="1">
    <citation type="submission" date="2022-04" db="EMBL/GenBank/DDBJ databases">
        <title>Carnegiea gigantea Genome sequencing and assembly v2.</title>
        <authorList>
            <person name="Copetti D."/>
            <person name="Sanderson M.J."/>
            <person name="Burquez A."/>
            <person name="Wojciechowski M.F."/>
        </authorList>
    </citation>
    <scope>NUCLEOTIDE SEQUENCE</scope>
    <source>
        <strain evidence="2">SGP5-SGP5p</strain>
        <tissue evidence="2">Aerial part</tissue>
    </source>
</reference>
<feature type="region of interest" description="Disordered" evidence="1">
    <location>
        <begin position="455"/>
        <end position="498"/>
    </location>
</feature>
<dbReference type="OrthoDB" id="723791at2759"/>
<evidence type="ECO:0008006" key="4">
    <source>
        <dbReference type="Google" id="ProtNLM"/>
    </source>
</evidence>
<name>A0A9Q1K7A6_9CARY</name>
<comment type="caution">
    <text evidence="2">The sequence shown here is derived from an EMBL/GenBank/DDBJ whole genome shotgun (WGS) entry which is preliminary data.</text>
</comment>
<organism evidence="2 3">
    <name type="scientific">Carnegiea gigantea</name>
    <dbReference type="NCBI Taxonomy" id="171969"/>
    <lineage>
        <taxon>Eukaryota</taxon>
        <taxon>Viridiplantae</taxon>
        <taxon>Streptophyta</taxon>
        <taxon>Embryophyta</taxon>
        <taxon>Tracheophyta</taxon>
        <taxon>Spermatophyta</taxon>
        <taxon>Magnoliopsida</taxon>
        <taxon>eudicotyledons</taxon>
        <taxon>Gunneridae</taxon>
        <taxon>Pentapetalae</taxon>
        <taxon>Caryophyllales</taxon>
        <taxon>Cactineae</taxon>
        <taxon>Cactaceae</taxon>
        <taxon>Cactoideae</taxon>
        <taxon>Echinocereeae</taxon>
        <taxon>Carnegiea</taxon>
    </lineage>
</organism>
<protein>
    <recommendedName>
        <fullName evidence="4">Aminotransferase-like plant mobile domain-containing protein</fullName>
    </recommendedName>
</protein>
<dbReference type="Proteomes" id="UP001153076">
    <property type="component" value="Unassembled WGS sequence"/>
</dbReference>
<proteinExistence type="predicted"/>
<evidence type="ECO:0000313" key="3">
    <source>
        <dbReference type="Proteomes" id="UP001153076"/>
    </source>
</evidence>